<protein>
    <recommendedName>
        <fullName evidence="1">N-acetyltransferase domain-containing protein</fullName>
    </recommendedName>
</protein>
<dbReference type="EMBL" id="PXYV01000015">
    <property type="protein sequence ID" value="PSR22543.1"/>
    <property type="molecule type" value="Genomic_DNA"/>
</dbReference>
<dbReference type="Gene3D" id="3.40.630.30">
    <property type="match status" value="1"/>
</dbReference>
<proteinExistence type="predicted"/>
<accession>A0A2T2WJY2</accession>
<dbReference type="Proteomes" id="UP000241848">
    <property type="component" value="Unassembled WGS sequence"/>
</dbReference>
<dbReference type="InterPro" id="IPR016181">
    <property type="entry name" value="Acyl_CoA_acyltransferase"/>
</dbReference>
<comment type="caution">
    <text evidence="2">The sequence shown here is derived from an EMBL/GenBank/DDBJ whole genome shotgun (WGS) entry which is preliminary data.</text>
</comment>
<organism evidence="2 3">
    <name type="scientific">Sulfobacillus acidophilus</name>
    <dbReference type="NCBI Taxonomy" id="53633"/>
    <lineage>
        <taxon>Bacteria</taxon>
        <taxon>Bacillati</taxon>
        <taxon>Bacillota</taxon>
        <taxon>Clostridia</taxon>
        <taxon>Eubacteriales</taxon>
        <taxon>Clostridiales Family XVII. Incertae Sedis</taxon>
        <taxon>Sulfobacillus</taxon>
    </lineage>
</organism>
<evidence type="ECO:0000313" key="3">
    <source>
        <dbReference type="Proteomes" id="UP000241848"/>
    </source>
</evidence>
<evidence type="ECO:0000313" key="2">
    <source>
        <dbReference type="EMBL" id="PSR22543.1"/>
    </source>
</evidence>
<dbReference type="PROSITE" id="PS51186">
    <property type="entry name" value="GNAT"/>
    <property type="match status" value="1"/>
</dbReference>
<dbReference type="Pfam" id="PF13527">
    <property type="entry name" value="Acetyltransf_9"/>
    <property type="match status" value="1"/>
</dbReference>
<dbReference type="SUPFAM" id="SSF55729">
    <property type="entry name" value="Acyl-CoA N-acyltransferases (Nat)"/>
    <property type="match status" value="1"/>
</dbReference>
<dbReference type="InterPro" id="IPR000182">
    <property type="entry name" value="GNAT_dom"/>
</dbReference>
<reference evidence="2 3" key="1">
    <citation type="journal article" date="2014" name="BMC Genomics">
        <title>Comparison of environmental and isolate Sulfobacillus genomes reveals diverse carbon, sulfur, nitrogen, and hydrogen metabolisms.</title>
        <authorList>
            <person name="Justice N.B."/>
            <person name="Norman A."/>
            <person name="Brown C.T."/>
            <person name="Singh A."/>
            <person name="Thomas B.C."/>
            <person name="Banfield J.F."/>
        </authorList>
    </citation>
    <scope>NUCLEOTIDE SEQUENCE [LARGE SCALE GENOMIC DNA]</scope>
    <source>
        <strain evidence="2">AMDSBA3</strain>
    </source>
</reference>
<dbReference type="GO" id="GO:0016747">
    <property type="term" value="F:acyltransferase activity, transferring groups other than amino-acyl groups"/>
    <property type="evidence" value="ECO:0007669"/>
    <property type="project" value="InterPro"/>
</dbReference>
<dbReference type="AlphaFoldDB" id="A0A2T2WJY2"/>
<evidence type="ECO:0000259" key="1">
    <source>
        <dbReference type="PROSITE" id="PS51186"/>
    </source>
</evidence>
<feature type="domain" description="N-acetyltransferase" evidence="1">
    <location>
        <begin position="3"/>
        <end position="151"/>
    </location>
</feature>
<name>A0A2T2WJY2_9FIRM</name>
<sequence>MSITAQVATAQDLPAISELANRIFRAHRPGQRMQDGFPYLYHPDNAEHWYVAKDQDRIVSIVGSMVWPAAIAGTNTRVASVGSVATDPQYRRLGLAGQLLALAQTQLAQESVRIMLISGSLPIYQRFGARAIGQVEWYAWHSAISLIPYEVRPIEPGEDAAMVAALYQTRPTRFGRTLAQLQAMLKTQPITTVEQGTKVAQLVSDEGRPLSYFIVNHHPFHGQAPSRLVEWGGDPKSLLYGLSHFFNRPDDAVHIPVLYDDITLRSQLQPMLPFQIGPVSWLAKIIDGPGLFHDLSSLLAELTVEPIDLSQVAVDQYALRWRQGHALVDAATLTEWIFAHNSQTRPNALNTVFPLPALWTEGLNYI</sequence>
<gene>
    <name evidence="2" type="ORF">C7B45_06335</name>
</gene>